<evidence type="ECO:0000256" key="4">
    <source>
        <dbReference type="ARBA" id="ARBA00022692"/>
    </source>
</evidence>
<keyword evidence="9 10" id="KW-0807">Transducer</keyword>
<evidence type="ECO:0000256" key="7">
    <source>
        <dbReference type="ARBA" id="ARBA00023136"/>
    </source>
</evidence>
<comment type="subcellular location">
    <subcellularLocation>
        <location evidence="1 10">Cell membrane</location>
        <topology evidence="1 10">Multi-pass membrane protein</topology>
    </subcellularLocation>
</comment>
<keyword evidence="6 10" id="KW-1133">Transmembrane helix</keyword>
<name>A0A1Q1NIJ8_APOLU</name>
<dbReference type="GO" id="GO:0007165">
    <property type="term" value="P:signal transduction"/>
    <property type="evidence" value="ECO:0007669"/>
    <property type="project" value="UniProtKB-KW"/>
</dbReference>
<evidence type="ECO:0000256" key="2">
    <source>
        <dbReference type="ARBA" id="ARBA00022475"/>
    </source>
</evidence>
<keyword evidence="3 10" id="KW-0716">Sensory transduction</keyword>
<dbReference type="Pfam" id="PF02949">
    <property type="entry name" value="7tm_6"/>
    <property type="match status" value="1"/>
</dbReference>
<evidence type="ECO:0000256" key="3">
    <source>
        <dbReference type="ARBA" id="ARBA00022606"/>
    </source>
</evidence>
<proteinExistence type="evidence at transcript level"/>
<comment type="caution">
    <text evidence="10">Lacks conserved residue(s) required for the propagation of feature annotation.</text>
</comment>
<dbReference type="EMBL" id="KU958234">
    <property type="protein sequence ID" value="AQM56063.1"/>
    <property type="molecule type" value="mRNA"/>
</dbReference>
<keyword evidence="4 10" id="KW-0812">Transmembrane</keyword>
<protein>
    <recommendedName>
        <fullName evidence="10">Odorant receptor</fullName>
    </recommendedName>
</protein>
<reference evidence="11" key="2">
    <citation type="submission" date="2016-03" db="EMBL/GenBank/DDBJ databases">
        <authorList>
            <person name="Ploux O."/>
        </authorList>
    </citation>
    <scope>NUCLEOTIDE SEQUENCE</scope>
</reference>
<feature type="transmembrane region" description="Helical" evidence="10">
    <location>
        <begin position="263"/>
        <end position="283"/>
    </location>
</feature>
<dbReference type="AlphaFoldDB" id="A0A1Q1NIJ8"/>
<keyword evidence="8 10" id="KW-0675">Receptor</keyword>
<keyword evidence="7 10" id="KW-0472">Membrane</keyword>
<dbReference type="GO" id="GO:0004984">
    <property type="term" value="F:olfactory receptor activity"/>
    <property type="evidence" value="ECO:0007669"/>
    <property type="project" value="InterPro"/>
</dbReference>
<evidence type="ECO:0000256" key="10">
    <source>
        <dbReference type="RuleBase" id="RU351113"/>
    </source>
</evidence>
<accession>A0A1Q1NIJ8</accession>
<sequence>MTPEKFMGTFSVQHAILFSALFIFHTMYAIYEVTITAFFARSLLETVSHFYIATYLFAFNFQWYFMLYSIRTFHENEIFLEDFKCTQTHADFATRELDENVYIFTRVLFVSCLCWTVNSSTHIIGPAIEALISLIKTGQIDNVLFILPPVFSTPWWAQIIIYFCNAITMFGLLLYCLASYTIMGFKVLKLKTLCDILNEALRNDVEEESNIKAYIKDHQIIIKAAKLLNAQLRTLNGFMFTACYLEFAVQLFALTLIDPSGSYYFALALDLSSIFLILVFQCWMGTMITHSLETVANGVYESLWYSRGNNNRSEVILMTQMAQKPFVQTIWLGTLKVERATSLSLVRSSYAMYTLLNFFQDK</sequence>
<feature type="transmembrane region" description="Helical" evidence="10">
    <location>
        <begin position="43"/>
        <end position="65"/>
    </location>
</feature>
<dbReference type="InterPro" id="IPR004117">
    <property type="entry name" value="7tm6_olfct_rcpt"/>
</dbReference>
<evidence type="ECO:0000256" key="8">
    <source>
        <dbReference type="ARBA" id="ARBA00023170"/>
    </source>
</evidence>
<feature type="transmembrane region" description="Helical" evidence="10">
    <location>
        <begin position="235"/>
        <end position="257"/>
    </location>
</feature>
<dbReference type="GO" id="GO:0005549">
    <property type="term" value="F:odorant binding"/>
    <property type="evidence" value="ECO:0007669"/>
    <property type="project" value="InterPro"/>
</dbReference>
<evidence type="ECO:0000256" key="5">
    <source>
        <dbReference type="ARBA" id="ARBA00022725"/>
    </source>
</evidence>
<evidence type="ECO:0000256" key="9">
    <source>
        <dbReference type="ARBA" id="ARBA00023224"/>
    </source>
</evidence>
<comment type="similarity">
    <text evidence="10">Belongs to the insect chemoreceptor superfamily. Heteromeric odorant receptor channel (TC 1.A.69) family.</text>
</comment>
<evidence type="ECO:0000256" key="6">
    <source>
        <dbReference type="ARBA" id="ARBA00022989"/>
    </source>
</evidence>
<organism evidence="11">
    <name type="scientific">Apolygus lucorum</name>
    <name type="common">Small green plant bug</name>
    <name type="synonym">Lygocoris lucorum</name>
    <dbReference type="NCBI Taxonomy" id="248454"/>
    <lineage>
        <taxon>Eukaryota</taxon>
        <taxon>Metazoa</taxon>
        <taxon>Ecdysozoa</taxon>
        <taxon>Arthropoda</taxon>
        <taxon>Hexapoda</taxon>
        <taxon>Insecta</taxon>
        <taxon>Pterygota</taxon>
        <taxon>Neoptera</taxon>
        <taxon>Paraneoptera</taxon>
        <taxon>Hemiptera</taxon>
        <taxon>Heteroptera</taxon>
        <taxon>Panheteroptera</taxon>
        <taxon>Cimicomorpha</taxon>
        <taxon>Miridae</taxon>
        <taxon>Mirini</taxon>
        <taxon>Apolygus</taxon>
    </lineage>
</organism>
<dbReference type="GO" id="GO:0005886">
    <property type="term" value="C:plasma membrane"/>
    <property type="evidence" value="ECO:0007669"/>
    <property type="project" value="UniProtKB-SubCell"/>
</dbReference>
<dbReference type="PANTHER" id="PTHR21137">
    <property type="entry name" value="ODORANT RECEPTOR"/>
    <property type="match status" value="1"/>
</dbReference>
<dbReference type="PANTHER" id="PTHR21137:SF35">
    <property type="entry name" value="ODORANT RECEPTOR 19A-RELATED"/>
    <property type="match status" value="1"/>
</dbReference>
<gene>
    <name evidence="11" type="primary">OR57</name>
</gene>
<feature type="transmembrane region" description="Helical" evidence="10">
    <location>
        <begin position="155"/>
        <end position="182"/>
    </location>
</feature>
<keyword evidence="2" id="KW-1003">Cell membrane</keyword>
<reference evidence="11" key="1">
    <citation type="journal article" date="2016" name="Sci. Rep.">
        <title>Identification and expression analysis of an olfactory receptor gene family in green plant bug Apolygus lucorum (Meyer-Dur).</title>
        <authorList>
            <person name="An X.K."/>
            <person name="Sun L."/>
            <person name="Liu H.W."/>
            <person name="Liu D.F."/>
            <person name="Ding Y.X."/>
            <person name="Li L.M."/>
            <person name="Zhang Y.J."/>
            <person name="Guo Y.Y."/>
        </authorList>
    </citation>
    <scope>NUCLEOTIDE SEQUENCE</scope>
</reference>
<feature type="transmembrane region" description="Helical" evidence="10">
    <location>
        <begin position="12"/>
        <end position="31"/>
    </location>
</feature>
<evidence type="ECO:0000313" key="11">
    <source>
        <dbReference type="EMBL" id="AQM56063.1"/>
    </source>
</evidence>
<evidence type="ECO:0000256" key="1">
    <source>
        <dbReference type="ARBA" id="ARBA00004651"/>
    </source>
</evidence>
<keyword evidence="5 10" id="KW-0552">Olfaction</keyword>